<gene>
    <name evidence="1" type="ORF">CyHV1_ORF22</name>
</gene>
<keyword evidence="2" id="KW-1185">Reference proteome</keyword>
<dbReference type="Proteomes" id="UP000118426">
    <property type="component" value="Segment"/>
</dbReference>
<dbReference type="KEGG" id="vg:14011185"/>
<organism evidence="1 2">
    <name type="scientific">Cyprinid herpesvirus 1</name>
    <dbReference type="NCBI Taxonomy" id="317858"/>
    <lineage>
        <taxon>Viruses</taxon>
        <taxon>Duplodnaviria</taxon>
        <taxon>Heunggongvirae</taxon>
        <taxon>Peploviricota</taxon>
        <taxon>Herviviricetes</taxon>
        <taxon>Herpesvirales</taxon>
        <taxon>Alloherpesviridae</taxon>
        <taxon>Cyvirus</taxon>
        <taxon>Cyvirus cyprinidallo1</taxon>
    </lineage>
</organism>
<dbReference type="EMBL" id="JQ815363">
    <property type="protein sequence ID" value="AFJ20329.1"/>
    <property type="molecule type" value="Genomic_DNA"/>
</dbReference>
<dbReference type="OrthoDB" id="18060at10239"/>
<dbReference type="RefSeq" id="YP_007003694.1">
    <property type="nucleotide sequence ID" value="NC_019491.1"/>
</dbReference>
<evidence type="ECO:0000313" key="2">
    <source>
        <dbReference type="Proteomes" id="UP000118426"/>
    </source>
</evidence>
<proteinExistence type="predicted"/>
<reference evidence="1 2" key="1">
    <citation type="journal article" date="2013" name="J. Virol.">
        <title>Comparative genomics of carp herpesviruses.</title>
        <authorList>
            <person name="Davison A.J."/>
            <person name="Kurobe T."/>
            <person name="Gatherer D."/>
            <person name="Cunningham C."/>
            <person name="Korf I."/>
            <person name="Fukuda H."/>
            <person name="Hedrick R.P."/>
            <person name="Waltzek T.B."/>
        </authorList>
    </citation>
    <scope>NUCLEOTIDE SEQUENCE [LARGE SCALE GENOMIC DNA]</scope>
    <source>
        <strain evidence="1">NG-J1</strain>
    </source>
</reference>
<accession>K7PBC3</accession>
<dbReference type="GeneID" id="14011185"/>
<name>K7PBC3_9VIRU</name>
<protein>
    <submittedName>
        <fullName evidence="1">Protein ORF22</fullName>
    </submittedName>
</protein>
<sequence>MADLRGFDKVDKEIEDTRVQVEGLLQKLDQGSVTIDRRDLERMIPALHDMQVKHRLNWHTPAPRMGVGSEPDLEFKRRLDRMVSAGEPSTPSHCKDQYNPRYHYTPNSTISSLLYAQTMLNNNPDGAPSGNEATVTIFDPKKGSESGELHLAELLLEDIEIGPEFDRMQELLSHMKLFLEQSEKPEHCKVEIVSVTCTAHVGCLKFEVLMWIPSGFVEEMKGTVPYLPGMNASKRTAYAMLCYRFFHDQGMKRGMTIPFKILGDGTLRVYSTRGSQCVLCTKLNKTKLAVHRLMCVPECTLSKCSSYLDMTRPCYRPRGDSDYADPLWFTHGDNTIIHFPPEVLRSWLLYTVGLTEAQVDKVDFNYLTGGSVCYGFGERDQFPYLHSHKLKMSWIAGCRKIPECMELISRRAHARLYAELYMLPFTESFKQDIMFDARNWHRVVSAVGNENCKLEVHKDHYIFAYYDGYQLKLDRRDVPEDFLGEVEEIKKAYRNFRDQVRMLPQLAEDFEVSLAFLKVCCGQTPAAAS</sequence>
<evidence type="ECO:0000313" key="1">
    <source>
        <dbReference type="EMBL" id="AFJ20329.1"/>
    </source>
</evidence>